<dbReference type="Pfam" id="PF00512">
    <property type="entry name" value="HisKA"/>
    <property type="match status" value="1"/>
</dbReference>
<dbReference type="InterPro" id="IPR003660">
    <property type="entry name" value="HAMP_dom"/>
</dbReference>
<feature type="transmembrane region" description="Helical" evidence="11">
    <location>
        <begin position="76"/>
        <end position="96"/>
    </location>
</feature>
<dbReference type="AlphaFoldDB" id="A9IQ97"/>
<evidence type="ECO:0000256" key="10">
    <source>
        <dbReference type="ARBA" id="ARBA00023136"/>
    </source>
</evidence>
<dbReference type="PANTHER" id="PTHR45436">
    <property type="entry name" value="SENSOR HISTIDINE KINASE YKOH"/>
    <property type="match status" value="1"/>
</dbReference>
<evidence type="ECO:0000256" key="7">
    <source>
        <dbReference type="ARBA" id="ARBA00022777"/>
    </source>
</evidence>
<evidence type="ECO:0000256" key="2">
    <source>
        <dbReference type="ARBA" id="ARBA00004370"/>
    </source>
</evidence>
<evidence type="ECO:0000256" key="1">
    <source>
        <dbReference type="ARBA" id="ARBA00000085"/>
    </source>
</evidence>
<gene>
    <name evidence="14" type="ordered locus">Bpet2691</name>
</gene>
<keyword evidence="4" id="KW-0597">Phosphoprotein</keyword>
<dbReference type="InterPro" id="IPR005467">
    <property type="entry name" value="His_kinase_dom"/>
</dbReference>
<keyword evidence="10 11" id="KW-0472">Membrane</keyword>
<evidence type="ECO:0000256" key="11">
    <source>
        <dbReference type="SAM" id="Phobius"/>
    </source>
</evidence>
<dbReference type="Proteomes" id="UP000001225">
    <property type="component" value="Chromosome"/>
</dbReference>
<dbReference type="SUPFAM" id="SSF47384">
    <property type="entry name" value="Homodimeric domain of signal transducing histidine kinase"/>
    <property type="match status" value="1"/>
</dbReference>
<comment type="catalytic activity">
    <reaction evidence="1">
        <text>ATP + protein L-histidine = ADP + protein N-phospho-L-histidine.</text>
        <dbReference type="EC" id="2.7.13.3"/>
    </reaction>
</comment>
<dbReference type="PROSITE" id="PS50885">
    <property type="entry name" value="HAMP"/>
    <property type="match status" value="1"/>
</dbReference>
<evidence type="ECO:0000256" key="4">
    <source>
        <dbReference type="ARBA" id="ARBA00022553"/>
    </source>
</evidence>
<dbReference type="STRING" id="94624.Bpet2691"/>
<dbReference type="InterPro" id="IPR004358">
    <property type="entry name" value="Sig_transdc_His_kin-like_C"/>
</dbReference>
<dbReference type="PRINTS" id="PR00344">
    <property type="entry name" value="BCTRLSENSOR"/>
</dbReference>
<evidence type="ECO:0000259" key="13">
    <source>
        <dbReference type="PROSITE" id="PS50885"/>
    </source>
</evidence>
<protein>
    <recommendedName>
        <fullName evidence="3">histidine kinase</fullName>
        <ecNumber evidence="3">2.7.13.3</ecNumber>
    </recommendedName>
</protein>
<accession>A9IQ97</accession>
<evidence type="ECO:0000256" key="5">
    <source>
        <dbReference type="ARBA" id="ARBA00022679"/>
    </source>
</evidence>
<dbReference type="GO" id="GO:0000155">
    <property type="term" value="F:phosphorelay sensor kinase activity"/>
    <property type="evidence" value="ECO:0007669"/>
    <property type="project" value="InterPro"/>
</dbReference>
<dbReference type="PANTHER" id="PTHR45436:SF5">
    <property type="entry name" value="SENSOR HISTIDINE KINASE TRCS"/>
    <property type="match status" value="1"/>
</dbReference>
<name>A9IQ97_BORPD</name>
<keyword evidence="6 11" id="KW-0812">Transmembrane</keyword>
<dbReference type="Gene3D" id="3.30.565.10">
    <property type="entry name" value="Histidine kinase-like ATPase, C-terminal domain"/>
    <property type="match status" value="1"/>
</dbReference>
<feature type="domain" description="Histidine kinase" evidence="12">
    <location>
        <begin position="160"/>
        <end position="373"/>
    </location>
</feature>
<comment type="subcellular location">
    <subcellularLocation>
        <location evidence="2">Membrane</location>
    </subcellularLocation>
</comment>
<dbReference type="PROSITE" id="PS50109">
    <property type="entry name" value="HIS_KIN"/>
    <property type="match status" value="1"/>
</dbReference>
<keyword evidence="7 14" id="KW-0418">Kinase</keyword>
<keyword evidence="15" id="KW-1185">Reference proteome</keyword>
<dbReference type="InterPro" id="IPR036097">
    <property type="entry name" value="HisK_dim/P_sf"/>
</dbReference>
<evidence type="ECO:0000256" key="6">
    <source>
        <dbReference type="ARBA" id="ARBA00022692"/>
    </source>
</evidence>
<dbReference type="GO" id="GO:0016020">
    <property type="term" value="C:membrane"/>
    <property type="evidence" value="ECO:0007669"/>
    <property type="project" value="UniProtKB-SubCell"/>
</dbReference>
<dbReference type="InterPro" id="IPR036890">
    <property type="entry name" value="HATPase_C_sf"/>
</dbReference>
<organism evidence="14 15">
    <name type="scientific">Bordetella petrii (strain ATCC BAA-461 / DSM 12804 / CCUG 43448 / CIP 107267 / Se-1111R)</name>
    <dbReference type="NCBI Taxonomy" id="340100"/>
    <lineage>
        <taxon>Bacteria</taxon>
        <taxon>Pseudomonadati</taxon>
        <taxon>Pseudomonadota</taxon>
        <taxon>Betaproteobacteria</taxon>
        <taxon>Burkholderiales</taxon>
        <taxon>Alcaligenaceae</taxon>
        <taxon>Bordetella</taxon>
    </lineage>
</organism>
<feature type="transmembrane region" description="Helical" evidence="11">
    <location>
        <begin position="44"/>
        <end position="64"/>
    </location>
</feature>
<evidence type="ECO:0000259" key="12">
    <source>
        <dbReference type="PROSITE" id="PS50109"/>
    </source>
</evidence>
<dbReference type="SMART" id="SM00387">
    <property type="entry name" value="HATPase_c"/>
    <property type="match status" value="1"/>
</dbReference>
<dbReference type="InterPro" id="IPR003594">
    <property type="entry name" value="HATPase_dom"/>
</dbReference>
<keyword evidence="8 11" id="KW-1133">Transmembrane helix</keyword>
<sequence>MPGRPARSVARPAPATMPDSPSFLSAARWQMPRGSLARYLVKRLLPPMLVLVALDLLATWVISHKFDMAGWMLEDFFWLMVLGQAILVGVFAGVIVQGVRSGLRSVNHLSDEIRQRSIDDMQPLEVAGVPVEIEPLVTHTNDLLRRLDSSLAAQRRFIGHAAHQLRTPLSGLRMESELMLSRPLPDDVRARAERIKAVSDRMIRLGQQLLVLARSDPNARPQDSFVRIDLCEWVRASGAEWIPHARTAHFEIDLVAPEQPVWIDGDPLLLDELLGNLIDNALRYGQGGGRITLTVGLNPPSLTVEDDGPGIPADEHERVFEAFYRSPGSMAGGSGLGLAIVREIAHAHGAWWKLSSRPEYPGTRLSVVFPGPRKGAQLTRQDRAS</sequence>
<dbReference type="eggNOG" id="COG5002">
    <property type="taxonomic scope" value="Bacteria"/>
</dbReference>
<dbReference type="SUPFAM" id="SSF55874">
    <property type="entry name" value="ATPase domain of HSP90 chaperone/DNA topoisomerase II/histidine kinase"/>
    <property type="match status" value="1"/>
</dbReference>
<dbReference type="EC" id="2.7.13.3" evidence="3"/>
<evidence type="ECO:0000256" key="3">
    <source>
        <dbReference type="ARBA" id="ARBA00012438"/>
    </source>
</evidence>
<dbReference type="CDD" id="cd00082">
    <property type="entry name" value="HisKA"/>
    <property type="match status" value="1"/>
</dbReference>
<evidence type="ECO:0000256" key="8">
    <source>
        <dbReference type="ARBA" id="ARBA00022989"/>
    </source>
</evidence>
<feature type="domain" description="HAMP" evidence="13">
    <location>
        <begin position="100"/>
        <end position="152"/>
    </location>
</feature>
<dbReference type="SMART" id="SM00388">
    <property type="entry name" value="HisKA"/>
    <property type="match status" value="1"/>
</dbReference>
<keyword evidence="9" id="KW-0902">Two-component regulatory system</keyword>
<keyword evidence="5 14" id="KW-0808">Transferase</keyword>
<dbReference type="CDD" id="cd00075">
    <property type="entry name" value="HATPase"/>
    <property type="match status" value="1"/>
</dbReference>
<dbReference type="Gene3D" id="1.10.287.130">
    <property type="match status" value="1"/>
</dbReference>
<dbReference type="EMBL" id="AM902716">
    <property type="protein sequence ID" value="CAP43033.1"/>
    <property type="molecule type" value="Genomic_DNA"/>
</dbReference>
<dbReference type="InterPro" id="IPR050428">
    <property type="entry name" value="TCS_sensor_his_kinase"/>
</dbReference>
<proteinExistence type="predicted"/>
<reference evidence="14 15" key="1">
    <citation type="journal article" date="2008" name="BMC Genomics">
        <title>The missing link: Bordetella petrii is endowed with both the metabolic versatility of environmental bacteria and virulence traits of pathogenic Bordetellae.</title>
        <authorList>
            <person name="Gross R."/>
            <person name="Guzman C.A."/>
            <person name="Sebaihia M."/>
            <person name="Martins Dos Santos V.A."/>
            <person name="Pieper D.H."/>
            <person name="Koebnik R."/>
            <person name="Lechner M."/>
            <person name="Bartels D."/>
            <person name="Buhrmester J."/>
            <person name="Choudhuri J.V."/>
            <person name="Ebensen T."/>
            <person name="Gaigalat L."/>
            <person name="Herrmann S."/>
            <person name="Khachane A.N."/>
            <person name="Larisch C."/>
            <person name="Link S."/>
            <person name="Linke B."/>
            <person name="Meyer F."/>
            <person name="Mormann S."/>
            <person name="Nakunst D."/>
            <person name="Rueckert C."/>
            <person name="Schneiker-Bekel S."/>
            <person name="Schulze K."/>
            <person name="Vorhoelter F.J."/>
            <person name="Yevsa T."/>
            <person name="Engle J.T."/>
            <person name="Goldman W.E."/>
            <person name="Puehler A."/>
            <person name="Goebel U.B."/>
            <person name="Goesmann A."/>
            <person name="Bloecker H."/>
            <person name="Kaiser O."/>
            <person name="Martinez-Arias R."/>
        </authorList>
    </citation>
    <scope>NUCLEOTIDE SEQUENCE [LARGE SCALE GENOMIC DNA]</scope>
    <source>
        <strain evidence="15">ATCC BAA-461 / DSM 12804 / CCUG 43448 / CIP 107267 / Se-1111R</strain>
    </source>
</reference>
<dbReference type="KEGG" id="bpt:Bpet2691"/>
<evidence type="ECO:0000313" key="15">
    <source>
        <dbReference type="Proteomes" id="UP000001225"/>
    </source>
</evidence>
<dbReference type="Pfam" id="PF02518">
    <property type="entry name" value="HATPase_c"/>
    <property type="match status" value="1"/>
</dbReference>
<evidence type="ECO:0000313" key="14">
    <source>
        <dbReference type="EMBL" id="CAP43033.1"/>
    </source>
</evidence>
<evidence type="ECO:0000256" key="9">
    <source>
        <dbReference type="ARBA" id="ARBA00023012"/>
    </source>
</evidence>
<dbReference type="InterPro" id="IPR003661">
    <property type="entry name" value="HisK_dim/P_dom"/>
</dbReference>